<accession>A0A803KU85</accession>
<dbReference type="AlphaFoldDB" id="A0A803KU85"/>
<keyword evidence="2" id="KW-1185">Reference proteome</keyword>
<evidence type="ECO:0000313" key="1">
    <source>
        <dbReference type="EnsemblPlants" id="AUR62002593-RA:cds"/>
    </source>
</evidence>
<dbReference type="Gene3D" id="3.80.10.10">
    <property type="entry name" value="Ribonuclease Inhibitor"/>
    <property type="match status" value="2"/>
</dbReference>
<name>A0A803KU85_CHEQI</name>
<protein>
    <submittedName>
        <fullName evidence="1">Uncharacterized protein</fullName>
    </submittedName>
</protein>
<dbReference type="PANTHER" id="PTHR47186:SF42">
    <property type="entry name" value="DISEASE RESISTANCE RPP13-LIKE PROTEIN 1"/>
    <property type="match status" value="1"/>
</dbReference>
<sequence>MEDLTCLGNLRHLKFLNLIGCGKLKYIFEKSALAGGSDPNGLFPRLRKLVMNYLRELQGWTNIGEGVGDNNHINSSFSMAPIPLPQLTFLWIEDCPNLISILLCPNLVELYINWFNKRLQIIKKLGNEKADASGSTTGSSNVISKLRLMQDDVLWLNSFPREVIQSLDELRMSSELESLKEAGDVFSSCSSSLRSLRIEKCRKLRSVISGGLEHLTALQDLTISECPNVNLLGEEEGMNTIGMPWPSFSHSLRNLTTTNDWMPKLTSLRILRFFCCSKRLKERCQQPTGEDWPHIQHIPSIQFHE</sequence>
<proteinExistence type="predicted"/>
<dbReference type="Gramene" id="AUR62002593-RA">
    <property type="protein sequence ID" value="AUR62002593-RA:cds"/>
    <property type="gene ID" value="AUR62002593"/>
</dbReference>
<reference evidence="1" key="2">
    <citation type="submission" date="2021-03" db="UniProtKB">
        <authorList>
            <consortium name="EnsemblPlants"/>
        </authorList>
    </citation>
    <scope>IDENTIFICATION</scope>
</reference>
<dbReference type="Proteomes" id="UP000596660">
    <property type="component" value="Unplaced"/>
</dbReference>
<evidence type="ECO:0000313" key="2">
    <source>
        <dbReference type="Proteomes" id="UP000596660"/>
    </source>
</evidence>
<reference evidence="1" key="1">
    <citation type="journal article" date="2017" name="Nature">
        <title>The genome of Chenopodium quinoa.</title>
        <authorList>
            <person name="Jarvis D.E."/>
            <person name="Ho Y.S."/>
            <person name="Lightfoot D.J."/>
            <person name="Schmoeckel S.M."/>
            <person name="Li B."/>
            <person name="Borm T.J.A."/>
            <person name="Ohyanagi H."/>
            <person name="Mineta K."/>
            <person name="Michell C.T."/>
            <person name="Saber N."/>
            <person name="Kharbatia N.M."/>
            <person name="Rupper R.R."/>
            <person name="Sharp A.R."/>
            <person name="Dally N."/>
            <person name="Boughton B.A."/>
            <person name="Woo Y.H."/>
            <person name="Gao G."/>
            <person name="Schijlen E.G.W.M."/>
            <person name="Guo X."/>
            <person name="Momin A.A."/>
            <person name="Negrao S."/>
            <person name="Al-Babili S."/>
            <person name="Gehring C."/>
            <person name="Roessner U."/>
            <person name="Jung C."/>
            <person name="Murphy K."/>
            <person name="Arold S.T."/>
            <person name="Gojobori T."/>
            <person name="van der Linden C.G."/>
            <person name="van Loo E.N."/>
            <person name="Jellen E.N."/>
            <person name="Maughan P.J."/>
            <person name="Tester M."/>
        </authorList>
    </citation>
    <scope>NUCLEOTIDE SEQUENCE [LARGE SCALE GENOMIC DNA]</scope>
    <source>
        <strain evidence="1">cv. PI 614886</strain>
    </source>
</reference>
<dbReference type="PANTHER" id="PTHR47186">
    <property type="entry name" value="LEUCINE-RICH REPEAT-CONTAINING PROTEIN 57"/>
    <property type="match status" value="1"/>
</dbReference>
<dbReference type="InterPro" id="IPR032675">
    <property type="entry name" value="LRR_dom_sf"/>
</dbReference>
<organism evidence="1 2">
    <name type="scientific">Chenopodium quinoa</name>
    <name type="common">Quinoa</name>
    <dbReference type="NCBI Taxonomy" id="63459"/>
    <lineage>
        <taxon>Eukaryota</taxon>
        <taxon>Viridiplantae</taxon>
        <taxon>Streptophyta</taxon>
        <taxon>Embryophyta</taxon>
        <taxon>Tracheophyta</taxon>
        <taxon>Spermatophyta</taxon>
        <taxon>Magnoliopsida</taxon>
        <taxon>eudicotyledons</taxon>
        <taxon>Gunneridae</taxon>
        <taxon>Pentapetalae</taxon>
        <taxon>Caryophyllales</taxon>
        <taxon>Chenopodiaceae</taxon>
        <taxon>Chenopodioideae</taxon>
        <taxon>Atripliceae</taxon>
        <taxon>Chenopodium</taxon>
    </lineage>
</organism>
<dbReference type="EnsemblPlants" id="AUR62002593-RA">
    <property type="protein sequence ID" value="AUR62002593-RA:cds"/>
    <property type="gene ID" value="AUR62002593"/>
</dbReference>
<dbReference type="SUPFAM" id="SSF52058">
    <property type="entry name" value="L domain-like"/>
    <property type="match status" value="1"/>
</dbReference>